<dbReference type="CDD" id="cd16935">
    <property type="entry name" value="HATPase_AgrC-ComD-like"/>
    <property type="match status" value="1"/>
</dbReference>
<gene>
    <name evidence="4" type="ORF">CLCOS_30310</name>
    <name evidence="3" type="ORF">WX73_02225</name>
</gene>
<keyword evidence="1" id="KW-0472">Membrane</keyword>
<feature type="transmembrane region" description="Helical" evidence="1">
    <location>
        <begin position="93"/>
        <end position="112"/>
    </location>
</feature>
<protein>
    <recommendedName>
        <fullName evidence="2">Sensor histidine kinase NatK-like C-terminal domain-containing protein</fullName>
    </recommendedName>
</protein>
<dbReference type="Pfam" id="PF14501">
    <property type="entry name" value="HATPase_c_5"/>
    <property type="match status" value="1"/>
</dbReference>
<organism evidence="3 5">
    <name type="scientific">Clostridium coskatii</name>
    <dbReference type="NCBI Taxonomy" id="1705578"/>
    <lineage>
        <taxon>Bacteria</taxon>
        <taxon>Bacillati</taxon>
        <taxon>Bacillota</taxon>
        <taxon>Clostridia</taxon>
        <taxon>Eubacteriales</taxon>
        <taxon>Clostridiaceae</taxon>
        <taxon>Clostridium</taxon>
    </lineage>
</organism>
<feature type="transmembrane region" description="Helical" evidence="1">
    <location>
        <begin position="132"/>
        <end position="153"/>
    </location>
</feature>
<comment type="caution">
    <text evidence="3">The sequence shown here is derived from an EMBL/GenBank/DDBJ whole genome shotgun (WGS) entry which is preliminary data.</text>
</comment>
<evidence type="ECO:0000313" key="3">
    <source>
        <dbReference type="EMBL" id="OAA89366.1"/>
    </source>
</evidence>
<reference evidence="3 5" key="1">
    <citation type="journal article" date="2015" name="Biotechnol. Bioeng.">
        <title>Genome sequence and phenotypic characterization of Caulobacter segnis.</title>
        <authorList>
            <person name="Patel S."/>
            <person name="Fletcher B."/>
            <person name="Scott D.C."/>
            <person name="Ely B."/>
        </authorList>
    </citation>
    <scope>NUCLEOTIDE SEQUENCE [LARGE SCALE GENOMIC DNA]</scope>
    <source>
        <strain evidence="3 5">PS02</strain>
    </source>
</reference>
<evidence type="ECO:0000313" key="6">
    <source>
        <dbReference type="Proteomes" id="UP000093694"/>
    </source>
</evidence>
<dbReference type="PANTHER" id="PTHR40448:SF1">
    <property type="entry name" value="TWO-COMPONENT SENSOR HISTIDINE KINASE"/>
    <property type="match status" value="1"/>
</dbReference>
<dbReference type="InterPro" id="IPR032834">
    <property type="entry name" value="NatK-like_C"/>
</dbReference>
<keyword evidence="6" id="KW-1185">Reference proteome</keyword>
<feature type="transmembrane region" description="Helical" evidence="1">
    <location>
        <begin position="165"/>
        <end position="190"/>
    </location>
</feature>
<keyword evidence="1" id="KW-0812">Transmembrane</keyword>
<feature type="transmembrane region" description="Helical" evidence="1">
    <location>
        <begin position="64"/>
        <end position="81"/>
    </location>
</feature>
<dbReference type="Proteomes" id="UP000077384">
    <property type="component" value="Unassembled WGS sequence"/>
</dbReference>
<dbReference type="PATRIC" id="fig|1705578.3.peg.2486"/>
<dbReference type="EMBL" id="LROR01000058">
    <property type="protein sequence ID" value="OBR92367.1"/>
    <property type="molecule type" value="Genomic_DNA"/>
</dbReference>
<dbReference type="SUPFAM" id="SSF55874">
    <property type="entry name" value="ATPase domain of HSP90 chaperone/DNA topoisomerase II/histidine kinase"/>
    <property type="match status" value="1"/>
</dbReference>
<dbReference type="GO" id="GO:0042802">
    <property type="term" value="F:identical protein binding"/>
    <property type="evidence" value="ECO:0007669"/>
    <property type="project" value="TreeGrafter"/>
</dbReference>
<evidence type="ECO:0000256" key="1">
    <source>
        <dbReference type="SAM" id="Phobius"/>
    </source>
</evidence>
<evidence type="ECO:0000313" key="4">
    <source>
        <dbReference type="EMBL" id="OBR92367.1"/>
    </source>
</evidence>
<dbReference type="PANTHER" id="PTHR40448">
    <property type="entry name" value="TWO-COMPONENT SENSOR HISTIDINE KINASE"/>
    <property type="match status" value="1"/>
</dbReference>
<dbReference type="Proteomes" id="UP000093694">
    <property type="component" value="Unassembled WGS sequence"/>
</dbReference>
<feature type="domain" description="Sensor histidine kinase NatK-like C-terminal" evidence="2">
    <location>
        <begin position="341"/>
        <end position="444"/>
    </location>
</feature>
<dbReference type="AlphaFoldDB" id="A0A162L6P3"/>
<dbReference type="EMBL" id="LITQ01000033">
    <property type="protein sequence ID" value="OAA89366.1"/>
    <property type="molecule type" value="Genomic_DNA"/>
</dbReference>
<feature type="transmembrane region" description="Helical" evidence="1">
    <location>
        <begin position="39"/>
        <end position="58"/>
    </location>
</feature>
<accession>A0A162L6P3</accession>
<feature type="transmembrane region" description="Helical" evidence="1">
    <location>
        <begin position="6"/>
        <end position="27"/>
    </location>
</feature>
<evidence type="ECO:0000259" key="2">
    <source>
        <dbReference type="Pfam" id="PF14501"/>
    </source>
</evidence>
<feature type="transmembrane region" description="Helical" evidence="1">
    <location>
        <begin position="202"/>
        <end position="223"/>
    </location>
</feature>
<keyword evidence="1" id="KW-1133">Transmembrane helix</keyword>
<sequence length="445" mass="52158">MLVFSVIKNLLLFASCILNFFIPYILLEKFLRFKVKFQYVIILMLITCNIPFLIVNKFNIESVYQWIPTAIWIFIFSLIFCKGTYLKKIIITIAYVCFNELIQYVTIPMTYVTDYYIIIANSFYETEQVRAIINYIFLIILQLLYLLILNFIVKNHYFDYKFKNFKYTIFFVVPNVFIVSLICEYFKLYYKNNVRDSLLGNIKMLGFAFTGLICAVFTVITLAKIAQETIIRERELLLKQQFSIQTQHYKDLQVQIRNTRTFRHDINNHLICIKNLLLQGDIKSTENYLKKITSSLEKISLRVSTGNSFADAVISEKYNISIDKGIDFKCDAKIPNKIEVDPFDLCIVLGNALDNAIEACEKITDNSIKKYIHVTSTINKSFIVFEIKNSMKGYIKDKHISTDKCDYVNHGIGMMNIQNIADKYFGNTYIESRENMFILNIMFQI</sequence>
<dbReference type="InterPro" id="IPR036890">
    <property type="entry name" value="HATPase_C_sf"/>
</dbReference>
<reference evidence="4 6" key="2">
    <citation type="journal article" date="2016" name="Front. Microbiol.">
        <title>Industrial Acetogenic Biocatalysts: A Comparative Metabolic and Genomic Analysis.</title>
        <authorList>
            <person name="Bengelsdorf F."/>
            <person name="Poehlein A."/>
            <person name="Sonja S."/>
            <person name="Erz C."/>
            <person name="Hummel T."/>
            <person name="Hoffmeister S."/>
            <person name="Daniel R."/>
            <person name="Durre P."/>
        </authorList>
    </citation>
    <scope>NUCLEOTIDE SEQUENCE [LARGE SCALE GENOMIC DNA]</scope>
    <source>
        <strain evidence="4 6">PTA-10522</strain>
    </source>
</reference>
<evidence type="ECO:0000313" key="5">
    <source>
        <dbReference type="Proteomes" id="UP000077384"/>
    </source>
</evidence>
<dbReference type="Gene3D" id="3.30.565.10">
    <property type="entry name" value="Histidine kinase-like ATPase, C-terminal domain"/>
    <property type="match status" value="1"/>
</dbReference>
<proteinExistence type="predicted"/>
<name>A0A162L6P3_9CLOT</name>